<organism evidence="2 3">
    <name type="scientific">Streptomyces cellostaticus</name>
    <dbReference type="NCBI Taxonomy" id="67285"/>
    <lineage>
        <taxon>Bacteria</taxon>
        <taxon>Bacillati</taxon>
        <taxon>Actinomycetota</taxon>
        <taxon>Actinomycetes</taxon>
        <taxon>Kitasatosporales</taxon>
        <taxon>Streptomycetaceae</taxon>
        <taxon>Streptomyces</taxon>
    </lineage>
</organism>
<accession>A0A101NPE7</accession>
<dbReference type="AlphaFoldDB" id="A0A101NPE7"/>
<name>A0A101NPE7_9ACTN</name>
<gene>
    <name evidence="2" type="ORF">AQI88_10875</name>
</gene>
<keyword evidence="3" id="KW-1185">Reference proteome</keyword>
<dbReference type="Proteomes" id="UP000054241">
    <property type="component" value="Unassembled WGS sequence"/>
</dbReference>
<reference evidence="2 3" key="1">
    <citation type="submission" date="2015-10" db="EMBL/GenBank/DDBJ databases">
        <title>Draft genome sequence of Streptomyces cellostaticus DSM 40189, type strain for the species Streptomyces cellostaticus.</title>
        <authorList>
            <person name="Ruckert C."/>
            <person name="Winkler A."/>
            <person name="Kalinowski J."/>
            <person name="Kampfer P."/>
            <person name="Glaeser S."/>
        </authorList>
    </citation>
    <scope>NUCLEOTIDE SEQUENCE [LARGE SCALE GENOMIC DNA]</scope>
    <source>
        <strain evidence="2 3">DSM 40189</strain>
    </source>
</reference>
<keyword evidence="1" id="KW-0732">Signal</keyword>
<comment type="caution">
    <text evidence="2">The sequence shown here is derived from an EMBL/GenBank/DDBJ whole genome shotgun (WGS) entry which is preliminary data.</text>
</comment>
<proteinExistence type="predicted"/>
<evidence type="ECO:0000256" key="1">
    <source>
        <dbReference type="SAM" id="SignalP"/>
    </source>
</evidence>
<dbReference type="EMBL" id="LMWL01000015">
    <property type="protein sequence ID" value="KUM96971.1"/>
    <property type="molecule type" value="Genomic_DNA"/>
</dbReference>
<feature type="chain" id="PRO_5007101772" description="Calcium-binding protein" evidence="1">
    <location>
        <begin position="32"/>
        <end position="180"/>
    </location>
</feature>
<feature type="signal peptide" evidence="1">
    <location>
        <begin position="1"/>
        <end position="31"/>
    </location>
</feature>
<evidence type="ECO:0008006" key="4">
    <source>
        <dbReference type="Google" id="ProtNLM"/>
    </source>
</evidence>
<sequence>MKIVSSTLKRAAGPSLVAGLVVVSLATPAAAQTPGSTAFRIFGGLAGVQARSGVNNQVTATVSGGRLILSDTTGIAVGPGCTRVTGNPNSADCGSVLTVTRLAIALGDGDDTFDGSAVFINTTVDAGTGTDSVKTNGRNDLVGVQDNAGGDSVDCGGGTDTVFADPGDTNITNCEVRYNS</sequence>
<evidence type="ECO:0000313" key="3">
    <source>
        <dbReference type="Proteomes" id="UP000054241"/>
    </source>
</evidence>
<dbReference type="STRING" id="67285.AQI88_10875"/>
<protein>
    <recommendedName>
        <fullName evidence="4">Calcium-binding protein</fullName>
    </recommendedName>
</protein>
<evidence type="ECO:0000313" key="2">
    <source>
        <dbReference type="EMBL" id="KUM96971.1"/>
    </source>
</evidence>